<evidence type="ECO:0000259" key="3">
    <source>
        <dbReference type="PROSITE" id="PS50880"/>
    </source>
</evidence>
<evidence type="ECO:0000256" key="1">
    <source>
        <dbReference type="SAM" id="Coils"/>
    </source>
</evidence>
<comment type="caution">
    <text evidence="4">The sequence shown here is derived from an EMBL/GenBank/DDBJ whole genome shotgun (WGS) entry which is preliminary data.</text>
</comment>
<feature type="coiled-coil region" evidence="1">
    <location>
        <begin position="473"/>
        <end position="500"/>
    </location>
</feature>
<evidence type="ECO:0000256" key="2">
    <source>
        <dbReference type="SAM" id="MobiDB-lite"/>
    </source>
</evidence>
<name>A0ABX1N6S4_9RHOO</name>
<dbReference type="PROSITE" id="PS50880">
    <property type="entry name" value="TOPRIM"/>
    <property type="match status" value="1"/>
</dbReference>
<dbReference type="Pfam" id="PF08401">
    <property type="entry name" value="ArdcN"/>
    <property type="match status" value="1"/>
</dbReference>
<evidence type="ECO:0000313" key="5">
    <source>
        <dbReference type="Proteomes" id="UP000601990"/>
    </source>
</evidence>
<sequence length="1201" mass="133293">MAEAKKPFHETVAENLIEQLRAGTAPWQRPWEPGEPGGFLPVNPTTGKRYKGINAIYLMSQRRTDNRWMTYKQATAAGAQVRKGEKGTPVQYWKFSEEQEKRDEHGKPVLDGDGKPVKQTVMLERPRVFFATVFNAEQIEGLPPIERKEQTWDAVERAEHIVKASGAVIRHGENNRAFYRPATDSIHLPDRGRFPTADSYYATALHELGHWTGHESRLDRDLVHPFGSEGYAKEELRAEIASMIIGDELGIGHDPGQHVAYVASWIKALEDDSLEIFRAAAEAEKIKNYVMAFEQKQVQEQGEAQEQEAQPQPTVAELTVTQHEAMKLADQAFQAELVRVYGEKDASERRYPLHHADPAVREAKEMYTIAASQWREAMTLARQTVAERDEAQQAIPTQEVSMQAGPDDATDRAAKAVKAEAWMLGHLERGTLPGVLDTARLEQIDKALDLLDQIQPLSFQNEFWTRHELPEAVDALEAKIQAAIEPLEQLREEAKVAEARKVGDVAAFDAAANEAFEATLPHDWNGNVQVQASAEYQVDGETHVAAAADLGVEPQFWSVYAQREDGRYEFVHDFENAQQAEHLASRLAVVGANSTDNEHERSAILARAHEDRVRRDPTSTDEVISAAKEARKSAEMNVMLNDADMQKRIAELEEQQKQTADRSAPDERTYLNVPYKEKDDAKALGARWDRKEQSWYVPPGADATPFAKWTQGTAQQPAQARTADMPALDYGAGQKAAQERVYLAVPYGERSAAKAAGAAWDKVAKSWYAGPKADMEKLQRWLPDNVPAQQAPAMNPREEFADALRSMGCNVTDEHPIMDGKKHRIGVEGDKKGEQAGFYVGHLDGHPAGYIKNNRTGIEMKWKSKGYSLDPQEKAKLAAEAASKLAARAEEQDRLHEASAQRVGKQMADLAPVAELTPYMRDKGIQAHAGAFTDKEGQKTYIPAFDVDGKQWTMQYIQEDGTKRFAKDSKKEGCFHPVGGMDALATAPALVISEGYATAATNAEALGFATVAAFDSGNLPAVAHALHEKFPDKPVIILGDDDRQLELTQGVNSGRVKAQEAAKAVGGKAIFPIFAPGENAYPANLEPVTPRTYREHLRATKALEDAQQDPEGATLTEQQTAELKRAQLSDKQLAALDQMKGRTDFNDLATKSELGREGVERQLKAGVGRVIREIEEKRERTQGQEKKQIQEQQPRRAARIA</sequence>
<dbReference type="SMART" id="SM00493">
    <property type="entry name" value="TOPRIM"/>
    <property type="match status" value="1"/>
</dbReference>
<dbReference type="InterPro" id="IPR043764">
    <property type="entry name" value="DUF5710"/>
</dbReference>
<dbReference type="CDD" id="cd01029">
    <property type="entry name" value="TOPRIM_primases"/>
    <property type="match status" value="1"/>
</dbReference>
<keyword evidence="5" id="KW-1185">Reference proteome</keyword>
<feature type="region of interest" description="Disordered" evidence="2">
    <location>
        <begin position="1175"/>
        <end position="1201"/>
    </location>
</feature>
<proteinExistence type="predicted"/>
<feature type="compositionally biased region" description="Basic and acidic residues" evidence="2">
    <location>
        <begin position="1175"/>
        <end position="1189"/>
    </location>
</feature>
<evidence type="ECO:0000313" key="4">
    <source>
        <dbReference type="EMBL" id="NMF94991.1"/>
    </source>
</evidence>
<dbReference type="InterPro" id="IPR034154">
    <property type="entry name" value="TOPRIM_DnaG/twinkle"/>
</dbReference>
<organism evidence="4 5">
    <name type="scientific">Aromatoleum buckelii</name>
    <dbReference type="NCBI Taxonomy" id="200254"/>
    <lineage>
        <taxon>Bacteria</taxon>
        <taxon>Pseudomonadati</taxon>
        <taxon>Pseudomonadota</taxon>
        <taxon>Betaproteobacteria</taxon>
        <taxon>Rhodocyclales</taxon>
        <taxon>Rhodocyclaceae</taxon>
        <taxon>Aromatoleum</taxon>
    </lineage>
</organism>
<dbReference type="Pfam" id="PF18974">
    <property type="entry name" value="DUF5710"/>
    <property type="match status" value="2"/>
</dbReference>
<keyword evidence="1" id="KW-0175">Coiled coil</keyword>
<dbReference type="InterPro" id="IPR041459">
    <property type="entry name" value="MPTase-PolyVal"/>
</dbReference>
<reference evidence="4" key="1">
    <citation type="submission" date="2019-12" db="EMBL/GenBank/DDBJ databases">
        <title>Comparative genomics gives insights into the taxonomy of the Azoarcus-Aromatoleum group and reveals separate origins of nif in the plant-associated Azoarcus and non-plant-associated Aromatoleum sub-groups.</title>
        <authorList>
            <person name="Lafos M."/>
            <person name="Maluk M."/>
            <person name="Batista M."/>
            <person name="Junghare M."/>
            <person name="Carmona M."/>
            <person name="Faoro H."/>
            <person name="Cruz L.M."/>
            <person name="Battistoni F."/>
            <person name="De Souza E."/>
            <person name="Pedrosa F."/>
            <person name="Chen W.-M."/>
            <person name="Poole P.S."/>
            <person name="Dixon R.A."/>
            <person name="James E.K."/>
        </authorList>
    </citation>
    <scope>NUCLEOTIDE SEQUENCE</scope>
    <source>
        <strain evidence="4">U120</strain>
    </source>
</reference>
<dbReference type="InterPro" id="IPR006171">
    <property type="entry name" value="TOPRIM_dom"/>
</dbReference>
<dbReference type="InterPro" id="IPR013610">
    <property type="entry name" value="ArdC_N"/>
</dbReference>
<gene>
    <name evidence="4" type="ORF">GO608_16895</name>
</gene>
<dbReference type="EMBL" id="WTVH01000043">
    <property type="protein sequence ID" value="NMF94991.1"/>
    <property type="molecule type" value="Genomic_DNA"/>
</dbReference>
<dbReference type="Pfam" id="PF18818">
    <property type="entry name" value="MPTase-PolyVal"/>
    <property type="match status" value="1"/>
</dbReference>
<feature type="domain" description="Toprim" evidence="3">
    <location>
        <begin position="988"/>
        <end position="1076"/>
    </location>
</feature>
<protein>
    <submittedName>
        <fullName evidence="4">DUF1738 domain-containing protein</fullName>
    </submittedName>
</protein>
<accession>A0ABX1N6S4</accession>
<dbReference type="Proteomes" id="UP000601990">
    <property type="component" value="Unassembled WGS sequence"/>
</dbReference>
<dbReference type="RefSeq" id="WP_169200206.1">
    <property type="nucleotide sequence ID" value="NZ_WTVH02000001.1"/>
</dbReference>